<dbReference type="AlphaFoldDB" id="A0A9D1DM72"/>
<reference evidence="5" key="2">
    <citation type="journal article" date="2021" name="PeerJ">
        <title>Extensive microbial diversity within the chicken gut microbiome revealed by metagenomics and culture.</title>
        <authorList>
            <person name="Gilroy R."/>
            <person name="Ravi A."/>
            <person name="Getino M."/>
            <person name="Pursley I."/>
            <person name="Horton D.L."/>
            <person name="Alikhan N.F."/>
            <person name="Baker D."/>
            <person name="Gharbi K."/>
            <person name="Hall N."/>
            <person name="Watson M."/>
            <person name="Adriaenssens E.M."/>
            <person name="Foster-Nyarko E."/>
            <person name="Jarju S."/>
            <person name="Secka A."/>
            <person name="Antonio M."/>
            <person name="Oren A."/>
            <person name="Chaudhuri R.R."/>
            <person name="La Ragione R."/>
            <person name="Hildebrand F."/>
            <person name="Pallen M.J."/>
        </authorList>
    </citation>
    <scope>NUCLEOTIDE SEQUENCE</scope>
    <source>
        <strain evidence="5">ChiGjej3B3-7149</strain>
    </source>
</reference>
<gene>
    <name evidence="5" type="ORF">IAD36_07145</name>
</gene>
<evidence type="ECO:0000313" key="5">
    <source>
        <dbReference type="EMBL" id="HIR55348.1"/>
    </source>
</evidence>
<dbReference type="PANTHER" id="PTHR43261">
    <property type="entry name" value="TRANSLATION ELONGATION FACTOR G-RELATED"/>
    <property type="match status" value="1"/>
</dbReference>
<dbReference type="NCBIfam" id="NF009381">
    <property type="entry name" value="PRK12740.1-5"/>
    <property type="match status" value="1"/>
</dbReference>
<dbReference type="SUPFAM" id="SSF50447">
    <property type="entry name" value="Translation proteins"/>
    <property type="match status" value="1"/>
</dbReference>
<dbReference type="Gene3D" id="3.30.70.870">
    <property type="entry name" value="Elongation Factor G (Translational Gtpase), domain 3"/>
    <property type="match status" value="1"/>
</dbReference>
<dbReference type="CDD" id="cd01434">
    <property type="entry name" value="EFG_mtEFG1_IV"/>
    <property type="match status" value="1"/>
</dbReference>
<dbReference type="SUPFAM" id="SSF52540">
    <property type="entry name" value="P-loop containing nucleoside triphosphate hydrolases"/>
    <property type="match status" value="1"/>
</dbReference>
<dbReference type="InterPro" id="IPR020568">
    <property type="entry name" value="Ribosomal_Su5_D2-typ_SF"/>
</dbReference>
<dbReference type="SMART" id="SM00889">
    <property type="entry name" value="EFG_IV"/>
    <property type="match status" value="1"/>
</dbReference>
<evidence type="ECO:0000256" key="2">
    <source>
        <dbReference type="ARBA" id="ARBA00023134"/>
    </source>
</evidence>
<dbReference type="Pfam" id="PF22042">
    <property type="entry name" value="EF-G_D2"/>
    <property type="match status" value="1"/>
</dbReference>
<dbReference type="GO" id="GO:0003746">
    <property type="term" value="F:translation elongation factor activity"/>
    <property type="evidence" value="ECO:0007669"/>
    <property type="project" value="UniProtKB-KW"/>
</dbReference>
<evidence type="ECO:0000259" key="4">
    <source>
        <dbReference type="SMART" id="SM00889"/>
    </source>
</evidence>
<dbReference type="SMART" id="SM00838">
    <property type="entry name" value="EFG_C"/>
    <property type="match status" value="1"/>
</dbReference>
<keyword evidence="1" id="KW-0547">Nucleotide-binding</keyword>
<dbReference type="EMBL" id="DVHH01000171">
    <property type="protein sequence ID" value="HIR55348.1"/>
    <property type="molecule type" value="Genomic_DNA"/>
</dbReference>
<dbReference type="CDD" id="cd04088">
    <property type="entry name" value="EFG_mtEFG_II"/>
    <property type="match status" value="1"/>
</dbReference>
<dbReference type="Proteomes" id="UP000824238">
    <property type="component" value="Unassembled WGS sequence"/>
</dbReference>
<feature type="domain" description="Elongation factor EFG" evidence="3">
    <location>
        <begin position="365"/>
        <end position="453"/>
    </location>
</feature>
<proteinExistence type="predicted"/>
<protein>
    <submittedName>
        <fullName evidence="5">Elongation factor G</fullName>
    </submittedName>
</protein>
<keyword evidence="2" id="KW-0342">GTP-binding</keyword>
<accession>A0A9D1DM72</accession>
<dbReference type="Pfam" id="PF14492">
    <property type="entry name" value="EFG_III"/>
    <property type="match status" value="1"/>
</dbReference>
<dbReference type="Gene3D" id="3.40.50.300">
    <property type="entry name" value="P-loop containing nucleotide triphosphate hydrolases"/>
    <property type="match status" value="1"/>
</dbReference>
<dbReference type="CDD" id="cd03713">
    <property type="entry name" value="EFG_mtEFG_C"/>
    <property type="match status" value="1"/>
</dbReference>
<name>A0A9D1DM72_9FIRM</name>
<dbReference type="InterPro" id="IPR035649">
    <property type="entry name" value="EFG_V"/>
</dbReference>
<evidence type="ECO:0000256" key="1">
    <source>
        <dbReference type="ARBA" id="ARBA00022741"/>
    </source>
</evidence>
<comment type="caution">
    <text evidence="5">The sequence shown here is derived from an EMBL/GenBank/DDBJ whole genome shotgun (WGS) entry which is preliminary data.</text>
</comment>
<keyword evidence="5" id="KW-0648">Protein biosynthesis</keyword>
<keyword evidence="5" id="KW-0251">Elongation factor</keyword>
<dbReference type="Gene3D" id="2.40.30.10">
    <property type="entry name" value="Translation factors"/>
    <property type="match status" value="1"/>
</dbReference>
<dbReference type="GO" id="GO:0005525">
    <property type="term" value="F:GTP binding"/>
    <property type="evidence" value="ECO:0007669"/>
    <property type="project" value="UniProtKB-KW"/>
</dbReference>
<dbReference type="InterPro" id="IPR041095">
    <property type="entry name" value="EFG_II"/>
</dbReference>
<dbReference type="InterPro" id="IPR035647">
    <property type="entry name" value="EFG_III/V"/>
</dbReference>
<reference evidence="5" key="1">
    <citation type="submission" date="2020-10" db="EMBL/GenBank/DDBJ databases">
        <authorList>
            <person name="Gilroy R."/>
        </authorList>
    </citation>
    <scope>NUCLEOTIDE SEQUENCE</scope>
    <source>
        <strain evidence="5">ChiGjej3B3-7149</strain>
    </source>
</reference>
<organism evidence="5 6">
    <name type="scientific">Candidatus Scatomorpha intestinigallinarum</name>
    <dbReference type="NCBI Taxonomy" id="2840923"/>
    <lineage>
        <taxon>Bacteria</taxon>
        <taxon>Bacillati</taxon>
        <taxon>Bacillota</taxon>
        <taxon>Clostridia</taxon>
        <taxon>Eubacteriales</taxon>
        <taxon>Candidatus Scatomorpha</taxon>
    </lineage>
</organism>
<dbReference type="GO" id="GO:0032790">
    <property type="term" value="P:ribosome disassembly"/>
    <property type="evidence" value="ECO:0007669"/>
    <property type="project" value="TreeGrafter"/>
</dbReference>
<feature type="non-terminal residue" evidence="5">
    <location>
        <position position="1"/>
    </location>
</feature>
<dbReference type="InterPro" id="IPR053905">
    <property type="entry name" value="EF-G-like_DII"/>
</dbReference>
<dbReference type="Pfam" id="PF03764">
    <property type="entry name" value="EFG_IV"/>
    <property type="match status" value="1"/>
</dbReference>
<dbReference type="FunFam" id="3.30.230.10:FF:000003">
    <property type="entry name" value="Elongation factor G"/>
    <property type="match status" value="1"/>
</dbReference>
<dbReference type="FunFam" id="3.30.70.240:FF:000001">
    <property type="entry name" value="Elongation factor G"/>
    <property type="match status" value="1"/>
</dbReference>
<dbReference type="InterPro" id="IPR005517">
    <property type="entry name" value="Transl_elong_EFG/EF2_IV"/>
</dbReference>
<dbReference type="Pfam" id="PF00679">
    <property type="entry name" value="EFG_C"/>
    <property type="match status" value="1"/>
</dbReference>
<dbReference type="SUPFAM" id="SSF54980">
    <property type="entry name" value="EF-G C-terminal domain-like"/>
    <property type="match status" value="2"/>
</dbReference>
<feature type="domain" description="Translation elongation factor EFG/EF2" evidence="4">
    <location>
        <begin position="246"/>
        <end position="364"/>
    </location>
</feature>
<dbReference type="PANTHER" id="PTHR43261:SF6">
    <property type="entry name" value="ELONGATION FACTOR G-LIKE PROTEIN"/>
    <property type="match status" value="1"/>
</dbReference>
<dbReference type="InterPro" id="IPR047872">
    <property type="entry name" value="EFG_IV"/>
</dbReference>
<dbReference type="SUPFAM" id="SSF54211">
    <property type="entry name" value="Ribosomal protein S5 domain 2-like"/>
    <property type="match status" value="1"/>
</dbReference>
<sequence>AAGTSEELMEKYLETMELSSDEIYGALSTGIAEGEIVPVFCGSAVTGMGTTVLLDAIRNFFPAPMELGKPVDAAGTTKAIVYKTISDQFGKFSLFKVISGKVTPDMTLTNARSGAQEKLGHIYYVQGKKTVEVQELSCGDIGAVSKLSDTKTGDTLCDGKAVEAVPGIEFARPCYSMCISPKVKGQDDKVAQGLARLGEEDRSFTVTNNAETKQMVIAGAGDIHLDVLCSKLKNKFGVEVELSPARVPYREKIRKPLKAHGRHKKQSGGHGQFGDVWIEFEPQDEQEDMIFAENVFGGSVPKNFFPAVEKGLRECCTKGVLAGYPMVFLKATLYDGSYHPVDSSEMAFKTAAGLAYKELVNASPVILEPIGLLKVTIPDANMGDIMSDISSKRRGTVMGMNAEGGMQTVEAEVPMAEMSSYAIDLRSMTQGRGSFTLEFSRYSEAPAAVQQKIIDEAKANADE</sequence>
<dbReference type="InterPro" id="IPR000640">
    <property type="entry name" value="EFG_V-like"/>
</dbReference>
<dbReference type="InterPro" id="IPR027417">
    <property type="entry name" value="P-loop_NTPase"/>
</dbReference>
<dbReference type="Gene3D" id="3.30.70.240">
    <property type="match status" value="1"/>
</dbReference>
<dbReference type="Gene3D" id="3.30.230.10">
    <property type="match status" value="1"/>
</dbReference>
<evidence type="ECO:0000313" key="6">
    <source>
        <dbReference type="Proteomes" id="UP000824238"/>
    </source>
</evidence>
<dbReference type="InterPro" id="IPR009000">
    <property type="entry name" value="Transl_B-barrel_sf"/>
</dbReference>
<dbReference type="InterPro" id="IPR014721">
    <property type="entry name" value="Ribsml_uS5_D2-typ_fold_subgr"/>
</dbReference>
<evidence type="ECO:0000259" key="3">
    <source>
        <dbReference type="SMART" id="SM00838"/>
    </source>
</evidence>